<dbReference type="InterPro" id="IPR023614">
    <property type="entry name" value="Porin_dom_sf"/>
</dbReference>
<dbReference type="EMBL" id="JAOYFC010000003">
    <property type="protein sequence ID" value="MCV6825701.1"/>
    <property type="molecule type" value="Genomic_DNA"/>
</dbReference>
<name>A0AAE3LTT0_9RHOB</name>
<feature type="signal peptide" evidence="1">
    <location>
        <begin position="1"/>
        <end position="20"/>
    </location>
</feature>
<gene>
    <name evidence="3" type="ORF">OH136_14155</name>
</gene>
<dbReference type="AlphaFoldDB" id="A0AAE3LTT0"/>
<organism evidence="3 4">
    <name type="scientific">Halocynthiibacter halioticoli</name>
    <dbReference type="NCBI Taxonomy" id="2986804"/>
    <lineage>
        <taxon>Bacteria</taxon>
        <taxon>Pseudomonadati</taxon>
        <taxon>Pseudomonadota</taxon>
        <taxon>Alphaproteobacteria</taxon>
        <taxon>Rhodobacterales</taxon>
        <taxon>Paracoccaceae</taxon>
        <taxon>Halocynthiibacter</taxon>
    </lineage>
</organism>
<evidence type="ECO:0000313" key="3">
    <source>
        <dbReference type="EMBL" id="MCV6825701.1"/>
    </source>
</evidence>
<dbReference type="InterPro" id="IPR033900">
    <property type="entry name" value="Gram_neg_porin_domain"/>
</dbReference>
<sequence>MKKFLIATTALVATAGASYADVSVSGDGRMGVVFDGDDWDMSSRVRGKLTLSGETDGGVTFGGSFDIHNAAAAAAGTSGHIFASGAFGKLSMGDVDGAAKAAVGNVSAVGYTLLNETNKNLFINAGTDVDGDGTDDTAYPVPSALYEYSTGALTLYAGIGQIGGTSYTLGTGTTAVTADFGQSYSLGVKYVVSGFTLSAGYEATQDVSFANTTTTLDQGSISGFHLGADWTNGALTLKGRAGLLDLGDTLGDAHQWAVSADYAFGATTVTGYYRWINADWAADTAWAYGLGAAYDLGGGAAIKGGIEKTSASKTIADLGMTFSF</sequence>
<reference evidence="3" key="1">
    <citation type="submission" date="2022-10" db="EMBL/GenBank/DDBJ databases">
        <authorList>
            <person name="Yue Y."/>
        </authorList>
    </citation>
    <scope>NUCLEOTIDE SEQUENCE</scope>
    <source>
        <strain evidence="3">Z654</strain>
    </source>
</reference>
<dbReference type="Gene3D" id="2.40.160.10">
    <property type="entry name" value="Porin"/>
    <property type="match status" value="1"/>
</dbReference>
<proteinExistence type="predicted"/>
<feature type="domain" description="Porin" evidence="2">
    <location>
        <begin position="7"/>
        <end position="311"/>
    </location>
</feature>
<dbReference type="Proteomes" id="UP001208041">
    <property type="component" value="Unassembled WGS sequence"/>
</dbReference>
<evidence type="ECO:0000256" key="1">
    <source>
        <dbReference type="SAM" id="SignalP"/>
    </source>
</evidence>
<comment type="caution">
    <text evidence="3">The sequence shown here is derived from an EMBL/GenBank/DDBJ whole genome shotgun (WGS) entry which is preliminary data.</text>
</comment>
<keyword evidence="1" id="KW-0732">Signal</keyword>
<dbReference type="GO" id="GO:0016020">
    <property type="term" value="C:membrane"/>
    <property type="evidence" value="ECO:0007669"/>
    <property type="project" value="InterPro"/>
</dbReference>
<dbReference type="GO" id="GO:0015288">
    <property type="term" value="F:porin activity"/>
    <property type="evidence" value="ECO:0007669"/>
    <property type="project" value="InterPro"/>
</dbReference>
<dbReference type="Pfam" id="PF13609">
    <property type="entry name" value="Porin_4"/>
    <property type="match status" value="1"/>
</dbReference>
<dbReference type="RefSeq" id="WP_263954636.1">
    <property type="nucleotide sequence ID" value="NZ_JAOYFC010000003.1"/>
</dbReference>
<protein>
    <submittedName>
        <fullName evidence="3">Porin</fullName>
    </submittedName>
</protein>
<dbReference type="SUPFAM" id="SSF56935">
    <property type="entry name" value="Porins"/>
    <property type="match status" value="1"/>
</dbReference>
<feature type="chain" id="PRO_5041991430" evidence="1">
    <location>
        <begin position="21"/>
        <end position="324"/>
    </location>
</feature>
<evidence type="ECO:0000259" key="2">
    <source>
        <dbReference type="Pfam" id="PF13609"/>
    </source>
</evidence>
<accession>A0AAE3LTT0</accession>
<evidence type="ECO:0000313" key="4">
    <source>
        <dbReference type="Proteomes" id="UP001208041"/>
    </source>
</evidence>
<keyword evidence="4" id="KW-1185">Reference proteome</keyword>